<name>A0A918FK04_9ACTN</name>
<dbReference type="Gene3D" id="3.30.460.10">
    <property type="entry name" value="Beta Polymerase, domain 2"/>
    <property type="match status" value="1"/>
</dbReference>
<evidence type="ECO:0000313" key="8">
    <source>
        <dbReference type="Proteomes" id="UP000658320"/>
    </source>
</evidence>
<keyword evidence="8" id="KW-1185">Reference proteome</keyword>
<feature type="domain" description="Adenylyltransferase AadA C-terminal" evidence="6">
    <location>
        <begin position="142"/>
        <end position="242"/>
    </location>
</feature>
<dbReference type="InterPro" id="IPR002934">
    <property type="entry name" value="Polymerase_NTP_transf_dom"/>
</dbReference>
<feature type="domain" description="Polymerase nucleotidyl transferase" evidence="5">
    <location>
        <begin position="22"/>
        <end position="62"/>
    </location>
</feature>
<evidence type="ECO:0000256" key="2">
    <source>
        <dbReference type="ARBA" id="ARBA00023251"/>
    </source>
</evidence>
<dbReference type="InterPro" id="IPR024172">
    <property type="entry name" value="AadA/Aad9"/>
</dbReference>
<dbReference type="SUPFAM" id="SSF81301">
    <property type="entry name" value="Nucleotidyltransferase"/>
    <property type="match status" value="1"/>
</dbReference>
<dbReference type="PIRSF" id="PIRSF000819">
    <property type="entry name" value="Streptomycin_3-adenylyltransf"/>
    <property type="match status" value="1"/>
</dbReference>
<dbReference type="EMBL" id="BMSX01000021">
    <property type="protein sequence ID" value="GGR45380.1"/>
    <property type="molecule type" value="Genomic_DNA"/>
</dbReference>
<dbReference type="GO" id="GO:0046677">
    <property type="term" value="P:response to antibiotic"/>
    <property type="evidence" value="ECO:0007669"/>
    <property type="project" value="UniProtKB-KW"/>
</dbReference>
<dbReference type="AlphaFoldDB" id="A0A918FK04"/>
<comment type="caution">
    <text evidence="7">The sequence shown here is derived from an EMBL/GenBank/DDBJ whole genome shotgun (WGS) entry which is preliminary data.</text>
</comment>
<dbReference type="InterPro" id="IPR025184">
    <property type="entry name" value="AadA_C"/>
</dbReference>
<dbReference type="NCBIfam" id="NF010309">
    <property type="entry name" value="PRK13746.1"/>
    <property type="match status" value="1"/>
</dbReference>
<reference evidence="7" key="2">
    <citation type="submission" date="2020-09" db="EMBL/GenBank/DDBJ databases">
        <authorList>
            <person name="Sun Q."/>
            <person name="Ohkuma M."/>
        </authorList>
    </citation>
    <scope>NUCLEOTIDE SEQUENCE</scope>
    <source>
        <strain evidence="7">JCM 4346</strain>
    </source>
</reference>
<protein>
    <submittedName>
        <fullName evidence="7">Nucleotidyltransferase</fullName>
    </submittedName>
</protein>
<accession>A0A918FK04</accession>
<evidence type="ECO:0000256" key="4">
    <source>
        <dbReference type="SAM" id="MobiDB-lite"/>
    </source>
</evidence>
<dbReference type="CDD" id="cd05403">
    <property type="entry name" value="NT_KNTase_like"/>
    <property type="match status" value="1"/>
</dbReference>
<dbReference type="GO" id="GO:0070566">
    <property type="term" value="F:adenylyltransferase activity"/>
    <property type="evidence" value="ECO:0007669"/>
    <property type="project" value="InterPro"/>
</dbReference>
<evidence type="ECO:0000256" key="3">
    <source>
        <dbReference type="ARBA" id="ARBA00047831"/>
    </source>
</evidence>
<feature type="region of interest" description="Disordered" evidence="4">
    <location>
        <begin position="245"/>
        <end position="276"/>
    </location>
</feature>
<organism evidence="7 8">
    <name type="scientific">Streptomyces aurantiogriseus</name>
    <dbReference type="NCBI Taxonomy" id="66870"/>
    <lineage>
        <taxon>Bacteria</taxon>
        <taxon>Bacillati</taxon>
        <taxon>Actinomycetota</taxon>
        <taxon>Actinomycetes</taxon>
        <taxon>Kitasatosporales</taxon>
        <taxon>Streptomycetaceae</taxon>
        <taxon>Streptomyces</taxon>
    </lineage>
</organism>
<dbReference type="RefSeq" id="WP_189942272.1">
    <property type="nucleotide sequence ID" value="NZ_BMSX01000021.1"/>
</dbReference>
<comment type="catalytic activity">
    <reaction evidence="3">
        <text>spectinomycin + ATP = 9-O-adenylylspectinomycin + diphosphate</text>
        <dbReference type="Rhea" id="RHEA:63228"/>
        <dbReference type="ChEBI" id="CHEBI:30616"/>
        <dbReference type="ChEBI" id="CHEBI:33019"/>
        <dbReference type="ChEBI" id="CHEBI:146260"/>
        <dbReference type="ChEBI" id="CHEBI:146261"/>
    </reaction>
</comment>
<evidence type="ECO:0000259" key="5">
    <source>
        <dbReference type="Pfam" id="PF01909"/>
    </source>
</evidence>
<keyword evidence="1" id="KW-0808">Transferase</keyword>
<evidence type="ECO:0000259" key="6">
    <source>
        <dbReference type="Pfam" id="PF13427"/>
    </source>
</evidence>
<reference evidence="7" key="1">
    <citation type="journal article" date="2014" name="Int. J. Syst. Evol. Microbiol.">
        <title>Complete genome sequence of Corynebacterium casei LMG S-19264T (=DSM 44701T), isolated from a smear-ripened cheese.</title>
        <authorList>
            <consortium name="US DOE Joint Genome Institute (JGI-PGF)"/>
            <person name="Walter F."/>
            <person name="Albersmeier A."/>
            <person name="Kalinowski J."/>
            <person name="Ruckert C."/>
        </authorList>
    </citation>
    <scope>NUCLEOTIDE SEQUENCE</scope>
    <source>
        <strain evidence="7">JCM 4346</strain>
    </source>
</reference>
<evidence type="ECO:0000256" key="1">
    <source>
        <dbReference type="ARBA" id="ARBA00022679"/>
    </source>
</evidence>
<evidence type="ECO:0000313" key="7">
    <source>
        <dbReference type="EMBL" id="GGR45380.1"/>
    </source>
</evidence>
<dbReference type="Pfam" id="PF01909">
    <property type="entry name" value="NTP_transf_2"/>
    <property type="match status" value="1"/>
</dbReference>
<dbReference type="Pfam" id="PF13427">
    <property type="entry name" value="AadA_C"/>
    <property type="match status" value="1"/>
</dbReference>
<gene>
    <name evidence="7" type="ORF">GCM10010251_73040</name>
</gene>
<dbReference type="InterPro" id="IPR043519">
    <property type="entry name" value="NT_sf"/>
</dbReference>
<sequence>MPVPEEAHALVTLVRGTLGDAVLGVYLHGSAVLGGLRPHSDLDLLVVARQSLTEQQRRALLAALLPLSGRDGHRPVELIVVVQSEIRPWRYPPTCDFLYGDWLRGDFDRGVLPSPAPSPDLAPLLTMTLLGDTPLYGPPPAEVLDPVPYEDLVRGITAGVAELMGDLESDTRNVLLTLARIWTTLATGTVRSKDAAAAWVLARLPQAHRPVLERARAGYTGETEEGWDDLRGRVRPAAEFLVRAVTEARTASDGPAQEGSDGPAQEGSYGPPRAQP</sequence>
<dbReference type="Proteomes" id="UP000658320">
    <property type="component" value="Unassembled WGS sequence"/>
</dbReference>
<proteinExistence type="predicted"/>
<keyword evidence="2" id="KW-0046">Antibiotic resistance</keyword>